<dbReference type="EMBL" id="DF968183">
    <property type="protein sequence ID" value="GAP44981.1"/>
    <property type="molecule type" value="Genomic_DNA"/>
</dbReference>
<protein>
    <recommendedName>
        <fullName evidence="3">N-acetyltransferase domain-containing protein</fullName>
    </recommendedName>
</protein>
<keyword evidence="2" id="KW-1185">Reference proteome</keyword>
<dbReference type="Proteomes" id="UP000053091">
    <property type="component" value="Unassembled WGS sequence"/>
</dbReference>
<dbReference type="STRING" id="1678841.TBC1_12797"/>
<dbReference type="OrthoDB" id="5798235at2"/>
<evidence type="ECO:0000313" key="2">
    <source>
        <dbReference type="Proteomes" id="UP000053091"/>
    </source>
</evidence>
<reference evidence="1" key="1">
    <citation type="journal article" date="2015" name="Genome Announc.">
        <title>Draft Genome Sequence of Bacteroidales Strain TBC1, a Novel Isolate from a Methanogenic Wastewater Treatment System.</title>
        <authorList>
            <person name="Tourlousse D.M."/>
            <person name="Matsuura N."/>
            <person name="Sun L."/>
            <person name="Toyonaga M."/>
            <person name="Kuroda K."/>
            <person name="Ohashi A."/>
            <person name="Cruz R."/>
            <person name="Yamaguchi T."/>
            <person name="Sekiguchi Y."/>
        </authorList>
    </citation>
    <scope>NUCLEOTIDE SEQUENCE [LARGE SCALE GENOMIC DNA]</scope>
    <source>
        <strain evidence="1">TBC1</strain>
    </source>
</reference>
<dbReference type="AlphaFoldDB" id="A0A0S7BVK2"/>
<organism evidence="1">
    <name type="scientific">Lentimicrobium saccharophilum</name>
    <dbReference type="NCBI Taxonomy" id="1678841"/>
    <lineage>
        <taxon>Bacteria</taxon>
        <taxon>Pseudomonadati</taxon>
        <taxon>Bacteroidota</taxon>
        <taxon>Bacteroidia</taxon>
        <taxon>Bacteroidales</taxon>
        <taxon>Lentimicrobiaceae</taxon>
        <taxon>Lentimicrobium</taxon>
    </lineage>
</organism>
<dbReference type="SUPFAM" id="SSF55729">
    <property type="entry name" value="Acyl-CoA N-acyltransferases (Nat)"/>
    <property type="match status" value="1"/>
</dbReference>
<name>A0A0S7BVK2_9BACT</name>
<evidence type="ECO:0000313" key="1">
    <source>
        <dbReference type="EMBL" id="GAP44981.1"/>
    </source>
</evidence>
<evidence type="ECO:0008006" key="3">
    <source>
        <dbReference type="Google" id="ProtNLM"/>
    </source>
</evidence>
<gene>
    <name evidence="1" type="ORF">TBC1_12797</name>
</gene>
<accession>A0A0S7BVK2</accession>
<dbReference type="InterPro" id="IPR016181">
    <property type="entry name" value="Acyl_CoA_acyltransferase"/>
</dbReference>
<proteinExistence type="predicted"/>
<sequence>MDEEVKKALKEFRLPGFETRQLNHQDLTLLSLLHDSQEASRVTYFNPHGFDQKSLLSVSRNPAFLMMGVFQGHRMVGYFFLRFFWNKKCFVGRLIDQPFEGKGIGRMMNSIMYNIGWRMGFKVLSTISRKNSLVMKSHANNSFMKVLRELDDDYLFVQFVEKK</sequence>